<feature type="transmembrane region" description="Helical" evidence="6">
    <location>
        <begin position="186"/>
        <end position="209"/>
    </location>
</feature>
<protein>
    <recommendedName>
        <fullName evidence="6">Protein DETOXIFICATION</fullName>
    </recommendedName>
    <alternativeName>
        <fullName evidence="6">Multidrug and toxic compound extrusion protein</fullName>
    </alternativeName>
</protein>
<feature type="transmembrane region" description="Helical" evidence="6">
    <location>
        <begin position="160"/>
        <end position="180"/>
    </location>
</feature>
<feature type="transmembrane region" description="Helical" evidence="6">
    <location>
        <begin position="122"/>
        <end position="148"/>
    </location>
</feature>
<keyword evidence="5 6" id="KW-0472">Membrane</keyword>
<evidence type="ECO:0000256" key="1">
    <source>
        <dbReference type="ARBA" id="ARBA00004141"/>
    </source>
</evidence>
<feature type="transmembrane region" description="Helical" evidence="6">
    <location>
        <begin position="443"/>
        <end position="464"/>
    </location>
</feature>
<feature type="transmembrane region" description="Helical" evidence="6">
    <location>
        <begin position="42"/>
        <end position="66"/>
    </location>
</feature>
<feature type="transmembrane region" description="Helical" evidence="6">
    <location>
        <begin position="371"/>
        <end position="391"/>
    </location>
</feature>
<comment type="caution">
    <text evidence="6">Lacks conserved residue(s) required for the propagation of feature annotation.</text>
</comment>
<keyword evidence="8" id="KW-1185">Reference proteome</keyword>
<dbReference type="AlphaFoldDB" id="A0A9Q1GWQ2"/>
<dbReference type="GO" id="GO:0015297">
    <property type="term" value="F:antiporter activity"/>
    <property type="evidence" value="ECO:0007669"/>
    <property type="project" value="InterPro"/>
</dbReference>
<gene>
    <name evidence="7" type="ORF">Cgig2_007851</name>
</gene>
<evidence type="ECO:0000256" key="3">
    <source>
        <dbReference type="ARBA" id="ARBA00022692"/>
    </source>
</evidence>
<evidence type="ECO:0000313" key="7">
    <source>
        <dbReference type="EMBL" id="KAJ8426796.1"/>
    </source>
</evidence>
<name>A0A9Q1GWQ2_9CARY</name>
<accession>A0A9Q1GWQ2</accession>
<keyword evidence="3 6" id="KW-0812">Transmembrane</keyword>
<dbReference type="Proteomes" id="UP001153076">
    <property type="component" value="Unassembled WGS sequence"/>
</dbReference>
<comment type="similarity">
    <text evidence="2 6">Belongs to the multi antimicrobial extrusion (MATE) (TC 2.A.66.1) family.</text>
</comment>
<dbReference type="NCBIfam" id="TIGR00797">
    <property type="entry name" value="matE"/>
    <property type="match status" value="1"/>
</dbReference>
<keyword evidence="4 6" id="KW-1133">Transmembrane helix</keyword>
<evidence type="ECO:0000313" key="8">
    <source>
        <dbReference type="Proteomes" id="UP001153076"/>
    </source>
</evidence>
<proteinExistence type="inferred from homology"/>
<dbReference type="InterPro" id="IPR002528">
    <property type="entry name" value="MATE_fam"/>
</dbReference>
<organism evidence="7 8">
    <name type="scientific">Carnegiea gigantea</name>
    <dbReference type="NCBI Taxonomy" id="171969"/>
    <lineage>
        <taxon>Eukaryota</taxon>
        <taxon>Viridiplantae</taxon>
        <taxon>Streptophyta</taxon>
        <taxon>Embryophyta</taxon>
        <taxon>Tracheophyta</taxon>
        <taxon>Spermatophyta</taxon>
        <taxon>Magnoliopsida</taxon>
        <taxon>eudicotyledons</taxon>
        <taxon>Gunneridae</taxon>
        <taxon>Pentapetalae</taxon>
        <taxon>Caryophyllales</taxon>
        <taxon>Cactineae</taxon>
        <taxon>Cactaceae</taxon>
        <taxon>Cactoideae</taxon>
        <taxon>Echinocereeae</taxon>
        <taxon>Carnegiea</taxon>
    </lineage>
</organism>
<sequence>MEKRVDSTYDEHLLIRREELELKEGLNGCLKAEIWEEAKKQVWLAGPLIAVSLLQFCIQIISIMFVGHLGELPLSSASIATSFASVTGASVLNGMGSALETLCGQSYGGKQYKMLGIYTQRAMVTLLAVSIPLAIIWGYTSQILILCGQDYEISMGAGTFNRWMIPTLFAYALLQCLNRFLQTQNIVFPMLISSGVTALIHVFVCWVLVFKLGLGIKGAAMANNISYCVNVAMLGTYVKLSSACSKTWTGFSREALHDIWSFLKLAVPSASMMWASAKSKTRDIRAVNKVNHPTGCSDIVNRREGVQSKSSHLISSHSGRIIRYTSTLSARLWNHPQDLGLQHFLTTNYSTRVSNELGAGHPQHAKLAVKVMVMMSISEGIVVAAITILVRHAWGRLYSNEDEVVSYVAKMMLLLALSDFLDGFQCALSGAARGCGWQKICTFINLGAYYLVALPSAVLFSFVLHIGGMGLWTGIICGLTVQVIALVAVNLCTDWEKEVRNFIGSWKDKFAVPYLLSLPPSFCLQARKALARVES</sequence>
<dbReference type="CDD" id="cd13132">
    <property type="entry name" value="MATE_eukaryotic"/>
    <property type="match status" value="1"/>
</dbReference>
<dbReference type="PANTHER" id="PTHR11206">
    <property type="entry name" value="MULTIDRUG RESISTANCE PROTEIN"/>
    <property type="match status" value="1"/>
</dbReference>
<dbReference type="GO" id="GO:0016020">
    <property type="term" value="C:membrane"/>
    <property type="evidence" value="ECO:0007669"/>
    <property type="project" value="UniProtKB-SubCell"/>
</dbReference>
<dbReference type="Pfam" id="PF01554">
    <property type="entry name" value="MatE"/>
    <property type="match status" value="2"/>
</dbReference>
<dbReference type="GO" id="GO:0042910">
    <property type="term" value="F:xenobiotic transmembrane transporter activity"/>
    <property type="evidence" value="ECO:0007669"/>
    <property type="project" value="InterPro"/>
</dbReference>
<dbReference type="EMBL" id="JAKOGI010001238">
    <property type="protein sequence ID" value="KAJ8426796.1"/>
    <property type="molecule type" value="Genomic_DNA"/>
</dbReference>
<evidence type="ECO:0000256" key="6">
    <source>
        <dbReference type="RuleBase" id="RU004914"/>
    </source>
</evidence>
<feature type="transmembrane region" description="Helical" evidence="6">
    <location>
        <begin position="470"/>
        <end position="492"/>
    </location>
</feature>
<evidence type="ECO:0000256" key="4">
    <source>
        <dbReference type="ARBA" id="ARBA00022989"/>
    </source>
</evidence>
<evidence type="ECO:0000256" key="2">
    <source>
        <dbReference type="ARBA" id="ARBA00010199"/>
    </source>
</evidence>
<comment type="caution">
    <text evidence="7">The sequence shown here is derived from an EMBL/GenBank/DDBJ whole genome shotgun (WGS) entry which is preliminary data.</text>
</comment>
<evidence type="ECO:0000256" key="5">
    <source>
        <dbReference type="ARBA" id="ARBA00023136"/>
    </source>
</evidence>
<reference evidence="7" key="1">
    <citation type="submission" date="2022-04" db="EMBL/GenBank/DDBJ databases">
        <title>Carnegiea gigantea Genome sequencing and assembly v2.</title>
        <authorList>
            <person name="Copetti D."/>
            <person name="Sanderson M.J."/>
            <person name="Burquez A."/>
            <person name="Wojciechowski M.F."/>
        </authorList>
    </citation>
    <scope>NUCLEOTIDE SEQUENCE</scope>
    <source>
        <strain evidence="7">SGP5-SGP5p</strain>
        <tissue evidence="7">Aerial part</tissue>
    </source>
</reference>
<dbReference type="InterPro" id="IPR045069">
    <property type="entry name" value="MATE_euk"/>
</dbReference>
<dbReference type="OrthoDB" id="2126698at2759"/>
<dbReference type="GO" id="GO:1990961">
    <property type="term" value="P:xenobiotic detoxification by transmembrane export across the plasma membrane"/>
    <property type="evidence" value="ECO:0007669"/>
    <property type="project" value="InterPro"/>
</dbReference>
<comment type="subcellular location">
    <subcellularLocation>
        <location evidence="1">Membrane</location>
        <topology evidence="1">Multi-pass membrane protein</topology>
    </subcellularLocation>
</comment>